<evidence type="ECO:0000256" key="4">
    <source>
        <dbReference type="ARBA" id="ARBA00022786"/>
    </source>
</evidence>
<evidence type="ECO:0000256" key="1">
    <source>
        <dbReference type="ARBA" id="ARBA00000707"/>
    </source>
</evidence>
<dbReference type="GO" id="GO:0004843">
    <property type="term" value="F:cysteine-type deubiquitinase activity"/>
    <property type="evidence" value="ECO:0007669"/>
    <property type="project" value="UniProtKB-UniRule"/>
</dbReference>
<evidence type="ECO:0000256" key="7">
    <source>
        <dbReference type="RuleBase" id="RU366025"/>
    </source>
</evidence>
<dbReference type="GO" id="GO:0005829">
    <property type="term" value="C:cytosol"/>
    <property type="evidence" value="ECO:0007669"/>
    <property type="project" value="TreeGrafter"/>
</dbReference>
<feature type="region of interest" description="Disordered" evidence="8">
    <location>
        <begin position="437"/>
        <end position="460"/>
    </location>
</feature>
<dbReference type="InterPro" id="IPR038765">
    <property type="entry name" value="Papain-like_cys_pep_sf"/>
</dbReference>
<keyword evidence="5 7" id="KW-0378">Hydrolase</keyword>
<dbReference type="Pfam" id="PF00443">
    <property type="entry name" value="UCH"/>
    <property type="match status" value="1"/>
</dbReference>
<feature type="compositionally biased region" description="Polar residues" evidence="8">
    <location>
        <begin position="438"/>
        <end position="460"/>
    </location>
</feature>
<keyword evidence="4 7" id="KW-0833">Ubl conjugation pathway</keyword>
<evidence type="ECO:0000256" key="6">
    <source>
        <dbReference type="ARBA" id="ARBA00022807"/>
    </source>
</evidence>
<comment type="catalytic activity">
    <reaction evidence="1 7">
        <text>Thiol-dependent hydrolysis of ester, thioester, amide, peptide and isopeptide bonds formed by the C-terminal Gly of ubiquitin (a 76-residue protein attached to proteins as an intracellular targeting signal).</text>
        <dbReference type="EC" id="3.4.19.12"/>
    </reaction>
</comment>
<organism evidence="10 11">
    <name type="scientific">Rhododendron williamsianum</name>
    <dbReference type="NCBI Taxonomy" id="262921"/>
    <lineage>
        <taxon>Eukaryota</taxon>
        <taxon>Viridiplantae</taxon>
        <taxon>Streptophyta</taxon>
        <taxon>Embryophyta</taxon>
        <taxon>Tracheophyta</taxon>
        <taxon>Spermatophyta</taxon>
        <taxon>Magnoliopsida</taxon>
        <taxon>eudicotyledons</taxon>
        <taxon>Gunneridae</taxon>
        <taxon>Pentapetalae</taxon>
        <taxon>asterids</taxon>
        <taxon>Ericales</taxon>
        <taxon>Ericaceae</taxon>
        <taxon>Ericoideae</taxon>
        <taxon>Rhodoreae</taxon>
        <taxon>Rhododendron</taxon>
    </lineage>
</organism>
<dbReference type="Proteomes" id="UP000428333">
    <property type="component" value="Linkage Group LG07"/>
</dbReference>
<evidence type="ECO:0000313" key="11">
    <source>
        <dbReference type="Proteomes" id="UP000428333"/>
    </source>
</evidence>
<name>A0A6A4LG13_9ERIC</name>
<reference evidence="10 11" key="1">
    <citation type="journal article" date="2019" name="Genome Biol. Evol.">
        <title>The Rhododendron genome and chromosomal organization provide insight into shared whole-genome duplications across the heath family (Ericaceae).</title>
        <authorList>
            <person name="Soza V.L."/>
            <person name="Lindsley D."/>
            <person name="Waalkes A."/>
            <person name="Ramage E."/>
            <person name="Patwardhan R.P."/>
            <person name="Burton J.N."/>
            <person name="Adey A."/>
            <person name="Kumar A."/>
            <person name="Qiu R."/>
            <person name="Shendure J."/>
            <person name="Hall B."/>
        </authorList>
    </citation>
    <scope>NUCLEOTIDE SEQUENCE [LARGE SCALE GENOMIC DNA]</scope>
    <source>
        <strain evidence="10">RSF 1966-606</strain>
    </source>
</reference>
<sequence length="704" mass="77289">MRSWPWRRRGLSLSASSDELELESGGLRNIGNSCYLNSVLQCLTYTPPLANFCLNFNHSSSCDFAAEPKRDCPFCILEKRIVRSLGTELTLDTPAKMNNCLKLFAENFRIGRQEDAHEFLRYVIDACHNTCLRLKKLQQLQQRRKGGGGNEGFGGGGTVVKEIFGGTLQSQVKCLSCGVESNKVDEIMDMSLDVLNSSSLKESLQKFFQAETLDGNNKYKCENCKKLVAARKQMSLLQAPNILVIQLKRFEGIFGGKIDKTISFEEVLVLSSYMCKASKEKAGNVNVKHSFGCANEGDAEIIAVLHILCTRGKMNLTADEKHAEYNLFGTIVHSGFSPDSGHYYAYIKDAMGRWYCCNDTYVKLSNLQEVLSEKVYILFFSRTKQRPGPAKAALASNGVKSQDCNGNNTSRSQNIVYSAKPVYTKPSVDRSVEKDNLIKSQDNEVPSSAQDNISSLGNSSSKKFPPIVDVKVVQKIQSNGRNGHVKASISMENGEMNMLLSNGNGATKSKTVDAVDNGNIKVYPLANGNGKVKSTPANSVEAGKPEDNNGRNAVTAEIVASKHELKNGSVNGPSNISGSKRKLQDEDSCILFAEDGVNQAELEDLKEVYVTPMVSVKTCQEWGGCESCDLYGGFKISDLEIDTHDLNLVILCVPFVVTKLSLQKEASSFLRSCGWTEEVHRSMCSKKACLQEAGNMTSNSSDLK</sequence>
<dbReference type="PROSITE" id="PS50235">
    <property type="entry name" value="USP_3"/>
    <property type="match status" value="1"/>
</dbReference>
<dbReference type="GO" id="GO:0006508">
    <property type="term" value="P:proteolysis"/>
    <property type="evidence" value="ECO:0007669"/>
    <property type="project" value="UniProtKB-KW"/>
</dbReference>
<comment type="similarity">
    <text evidence="2 7">Belongs to the peptidase C19 family.</text>
</comment>
<keyword evidence="11" id="KW-1185">Reference proteome</keyword>
<feature type="non-terminal residue" evidence="10">
    <location>
        <position position="1"/>
    </location>
</feature>
<dbReference type="PANTHER" id="PTHR24006:SF758">
    <property type="entry name" value="UBIQUITIN CARBOXYL-TERMINAL HYDROLASE 36"/>
    <property type="match status" value="1"/>
</dbReference>
<proteinExistence type="inferred from homology"/>
<dbReference type="EC" id="3.4.19.12" evidence="7"/>
<feature type="domain" description="USP" evidence="9">
    <location>
        <begin position="25"/>
        <end position="383"/>
    </location>
</feature>
<protein>
    <recommendedName>
        <fullName evidence="7">Ubiquitin carboxyl-terminal hydrolase</fullName>
        <ecNumber evidence="7">3.4.19.12</ecNumber>
    </recommendedName>
</protein>
<dbReference type="Gene3D" id="3.90.70.10">
    <property type="entry name" value="Cysteine proteinases"/>
    <property type="match status" value="1"/>
</dbReference>
<dbReference type="EMBL" id="QEFC01001735">
    <property type="protein sequence ID" value="KAE9456312.1"/>
    <property type="molecule type" value="Genomic_DNA"/>
</dbReference>
<dbReference type="GO" id="GO:0016579">
    <property type="term" value="P:protein deubiquitination"/>
    <property type="evidence" value="ECO:0007669"/>
    <property type="project" value="InterPro"/>
</dbReference>
<dbReference type="GO" id="GO:0005634">
    <property type="term" value="C:nucleus"/>
    <property type="evidence" value="ECO:0007669"/>
    <property type="project" value="TreeGrafter"/>
</dbReference>
<dbReference type="OrthoDB" id="420187at2759"/>
<keyword evidence="3 7" id="KW-0645">Protease</keyword>
<dbReference type="InterPro" id="IPR050164">
    <property type="entry name" value="Peptidase_C19"/>
</dbReference>
<evidence type="ECO:0000313" key="10">
    <source>
        <dbReference type="EMBL" id="KAE9456312.1"/>
    </source>
</evidence>
<accession>A0A6A4LG13</accession>
<evidence type="ECO:0000256" key="5">
    <source>
        <dbReference type="ARBA" id="ARBA00022801"/>
    </source>
</evidence>
<feature type="region of interest" description="Disordered" evidence="8">
    <location>
        <begin position="389"/>
        <end position="412"/>
    </location>
</feature>
<evidence type="ECO:0000256" key="2">
    <source>
        <dbReference type="ARBA" id="ARBA00009085"/>
    </source>
</evidence>
<comment type="function">
    <text evidence="7">Recognizes and hydrolyzes the peptide bond at the C-terminal Gly of ubiquitin. Involved in the processing of poly-ubiquitin precursors as well as that of ubiquitinated proteins.</text>
</comment>
<evidence type="ECO:0000256" key="3">
    <source>
        <dbReference type="ARBA" id="ARBA00022670"/>
    </source>
</evidence>
<dbReference type="AlphaFoldDB" id="A0A6A4LG13"/>
<dbReference type="PANTHER" id="PTHR24006">
    <property type="entry name" value="UBIQUITIN CARBOXYL-TERMINAL HYDROLASE"/>
    <property type="match status" value="1"/>
</dbReference>
<dbReference type="CDD" id="cd02661">
    <property type="entry name" value="Peptidase_C19E"/>
    <property type="match status" value="1"/>
</dbReference>
<feature type="compositionally biased region" description="Polar residues" evidence="8">
    <location>
        <begin position="398"/>
        <end position="412"/>
    </location>
</feature>
<gene>
    <name evidence="10" type="ORF">C3L33_11785</name>
</gene>
<dbReference type="InterPro" id="IPR018200">
    <property type="entry name" value="USP_CS"/>
</dbReference>
<dbReference type="InterPro" id="IPR028889">
    <property type="entry name" value="USP"/>
</dbReference>
<dbReference type="FunFam" id="3.90.70.10:FF:000119">
    <property type="entry name" value="Ubiquitin specific peptidase 36"/>
    <property type="match status" value="1"/>
</dbReference>
<dbReference type="InterPro" id="IPR001394">
    <property type="entry name" value="Peptidase_C19_UCH"/>
</dbReference>
<evidence type="ECO:0000259" key="9">
    <source>
        <dbReference type="PROSITE" id="PS50235"/>
    </source>
</evidence>
<evidence type="ECO:0000256" key="8">
    <source>
        <dbReference type="SAM" id="MobiDB-lite"/>
    </source>
</evidence>
<dbReference type="SUPFAM" id="SSF54001">
    <property type="entry name" value="Cysteine proteinases"/>
    <property type="match status" value="1"/>
</dbReference>
<dbReference type="PROSITE" id="PS00973">
    <property type="entry name" value="USP_2"/>
    <property type="match status" value="1"/>
</dbReference>
<keyword evidence="6 7" id="KW-0788">Thiol protease</keyword>
<comment type="caution">
    <text evidence="10">The sequence shown here is derived from an EMBL/GenBank/DDBJ whole genome shotgun (WGS) entry which is preliminary data.</text>
</comment>
<dbReference type="PROSITE" id="PS00972">
    <property type="entry name" value="USP_1"/>
    <property type="match status" value="1"/>
</dbReference>